<dbReference type="AlphaFoldDB" id="A0A8B9N187"/>
<evidence type="ECO:0000256" key="7">
    <source>
        <dbReference type="SAM" id="Phobius"/>
    </source>
</evidence>
<evidence type="ECO:0000256" key="5">
    <source>
        <dbReference type="ARBA" id="ARBA00023136"/>
    </source>
</evidence>
<keyword evidence="5 7" id="KW-0472">Membrane</keyword>
<evidence type="ECO:0000256" key="6">
    <source>
        <dbReference type="SAM" id="MobiDB-lite"/>
    </source>
</evidence>
<dbReference type="Pfam" id="PF10277">
    <property type="entry name" value="Frag1"/>
    <property type="match status" value="1"/>
</dbReference>
<comment type="similarity">
    <text evidence="2">Belongs to the DRAM/TMEM150 family.</text>
</comment>
<dbReference type="InterPro" id="IPR019402">
    <property type="entry name" value="CWH43_N"/>
</dbReference>
<feature type="region of interest" description="Disordered" evidence="6">
    <location>
        <begin position="64"/>
        <end position="233"/>
    </location>
</feature>
<dbReference type="Ensembl" id="ENSANIT00000016277.1">
    <property type="protein sequence ID" value="ENSANIP00000015731.1"/>
    <property type="gene ID" value="ENSANIG00000010705.1"/>
</dbReference>
<dbReference type="GO" id="GO:0012505">
    <property type="term" value="C:endomembrane system"/>
    <property type="evidence" value="ECO:0007669"/>
    <property type="project" value="UniProtKB-SubCell"/>
</dbReference>
<dbReference type="InterPro" id="IPR050911">
    <property type="entry name" value="DRAM/TMEM150_Autophagy_Mod"/>
</dbReference>
<evidence type="ECO:0000256" key="2">
    <source>
        <dbReference type="ARBA" id="ARBA00006565"/>
    </source>
</evidence>
<accession>A0A8B9N187</accession>
<reference evidence="9" key="2">
    <citation type="submission" date="2025-09" db="UniProtKB">
        <authorList>
            <consortium name="Ensembl"/>
        </authorList>
    </citation>
    <scope>IDENTIFICATION</scope>
</reference>
<feature type="transmembrane region" description="Helical" evidence="7">
    <location>
        <begin position="369"/>
        <end position="388"/>
    </location>
</feature>
<evidence type="ECO:0000256" key="3">
    <source>
        <dbReference type="ARBA" id="ARBA00022692"/>
    </source>
</evidence>
<proteinExistence type="inferred from homology"/>
<evidence type="ECO:0000256" key="4">
    <source>
        <dbReference type="ARBA" id="ARBA00022989"/>
    </source>
</evidence>
<dbReference type="PANTHER" id="PTHR21324:SF9">
    <property type="entry name" value="TRANSMEMBRANE PROTEIN 150A"/>
    <property type="match status" value="1"/>
</dbReference>
<comment type="subcellular location">
    <subcellularLocation>
        <location evidence="1">Endomembrane system</location>
        <topology evidence="1">Multi-pass membrane protein</topology>
    </subcellularLocation>
</comment>
<feature type="transmembrane region" description="Helical" evidence="7">
    <location>
        <begin position="449"/>
        <end position="472"/>
    </location>
</feature>
<feature type="compositionally biased region" description="Gly residues" evidence="6">
    <location>
        <begin position="14"/>
        <end position="23"/>
    </location>
</feature>
<keyword evidence="3 7" id="KW-0812">Transmembrane</keyword>
<organism evidence="9 10">
    <name type="scientific">Accipiter nisus</name>
    <name type="common">Eurasian sparrowhawk</name>
    <dbReference type="NCBI Taxonomy" id="211598"/>
    <lineage>
        <taxon>Eukaryota</taxon>
        <taxon>Metazoa</taxon>
        <taxon>Chordata</taxon>
        <taxon>Craniata</taxon>
        <taxon>Vertebrata</taxon>
        <taxon>Euteleostomi</taxon>
        <taxon>Archelosauria</taxon>
        <taxon>Archosauria</taxon>
        <taxon>Dinosauria</taxon>
        <taxon>Saurischia</taxon>
        <taxon>Theropoda</taxon>
        <taxon>Coelurosauria</taxon>
        <taxon>Aves</taxon>
        <taxon>Neognathae</taxon>
        <taxon>Neoaves</taxon>
        <taxon>Telluraves</taxon>
        <taxon>Accipitrimorphae</taxon>
        <taxon>Accipitriformes</taxon>
        <taxon>Accipitridae</taxon>
        <taxon>Accipitrinae</taxon>
        <taxon>Accipiter</taxon>
    </lineage>
</organism>
<keyword evidence="4 7" id="KW-1133">Transmembrane helix</keyword>
<feature type="region of interest" description="Disordered" evidence="6">
    <location>
        <begin position="1"/>
        <end position="35"/>
    </location>
</feature>
<dbReference type="Proteomes" id="UP000694541">
    <property type="component" value="Unplaced"/>
</dbReference>
<feature type="compositionally biased region" description="Low complexity" evidence="6">
    <location>
        <begin position="201"/>
        <end position="211"/>
    </location>
</feature>
<feature type="transmembrane region" description="Helical" evidence="7">
    <location>
        <begin position="339"/>
        <end position="363"/>
    </location>
</feature>
<feature type="domain" description="CWH43-like N-terminal" evidence="8">
    <location>
        <begin position="240"/>
        <end position="462"/>
    </location>
</feature>
<evidence type="ECO:0000313" key="10">
    <source>
        <dbReference type="Proteomes" id="UP000694541"/>
    </source>
</evidence>
<name>A0A8B9N187_9AVES</name>
<protein>
    <recommendedName>
        <fullName evidence="8">CWH43-like N-terminal domain-containing protein</fullName>
    </recommendedName>
</protein>
<evidence type="ECO:0000259" key="8">
    <source>
        <dbReference type="Pfam" id="PF10277"/>
    </source>
</evidence>
<feature type="transmembrane region" description="Helical" evidence="7">
    <location>
        <begin position="408"/>
        <end position="429"/>
    </location>
</feature>
<dbReference type="PANTHER" id="PTHR21324">
    <property type="entry name" value="FASTING-INDUCIBLE INTEGRAL MEMBRANE PROTEIN TM6P1-RELATED"/>
    <property type="match status" value="1"/>
</dbReference>
<feature type="transmembrane region" description="Helical" evidence="7">
    <location>
        <begin position="309"/>
        <end position="327"/>
    </location>
</feature>
<evidence type="ECO:0000256" key="1">
    <source>
        <dbReference type="ARBA" id="ARBA00004127"/>
    </source>
</evidence>
<sequence length="503" mass="53069">MAGWCLGQRANQLGRGGGGGGGVSPQRPASSRCCPTRPWQRLLQAAAPGRGCLELGSAPPVLRAVSAEQEPVPPPRLSPAEEKARQPAPAEPVGLPAPRDPSASGSPRSPPPAAFPSSARPEVPTRPLRAGSAAATWRAGPRRALAAPRSPLPAGRGGPCPPSGTRAARGAGPAWAVPARLRRAGPHSARPAPAPAPAPAPHGQRGPAAARQQEAAGRLPRRPRSPVVRRGMPGPRMPAWGILPVTLPAFTITGMWIVYAMALSNNHICPVHNWNYNQSCGGDGPSSCCTLDHIPLVSKCGTLPPESCFFSLICSLGSFMVILVGLLRYAHLLERLGPSLLNTLGLATGWVCAAGLTMVGNFQVDHAKVLHYIGAGVAFPTSMLFLLLQSILTYRMAKTRGQYWTGHLRSILTAVAFFTLVFSGVFFIQESFVLQHVAALCEWMFIIDVLVFYGTFTFEFGAISTDTFLVLLKASRAPKSYKGESGVPSTAHIHSHAEGLAMA</sequence>
<feature type="compositionally biased region" description="Low complexity" evidence="6">
    <location>
        <begin position="96"/>
        <end position="107"/>
    </location>
</feature>
<reference evidence="9" key="1">
    <citation type="submission" date="2025-08" db="UniProtKB">
        <authorList>
            <consortium name="Ensembl"/>
        </authorList>
    </citation>
    <scope>IDENTIFICATION</scope>
</reference>
<feature type="compositionally biased region" description="Low complexity" evidence="6">
    <location>
        <begin position="138"/>
        <end position="154"/>
    </location>
</feature>
<evidence type="ECO:0000313" key="9">
    <source>
        <dbReference type="Ensembl" id="ENSANIP00000015731.1"/>
    </source>
</evidence>
<keyword evidence="10" id="KW-1185">Reference proteome</keyword>
<feature type="transmembrane region" description="Helical" evidence="7">
    <location>
        <begin position="239"/>
        <end position="262"/>
    </location>
</feature>